<proteinExistence type="predicted"/>
<reference evidence="1 2" key="1">
    <citation type="submission" date="2017-03" db="EMBL/GenBank/DDBJ databases">
        <title>Draft Genome sequence of Marispirochaeta sp. strain JC444.</title>
        <authorList>
            <person name="Shivani Y."/>
            <person name="Subhash Y."/>
            <person name="Sasikala C."/>
            <person name="Ramana C."/>
        </authorList>
    </citation>
    <scope>NUCLEOTIDE SEQUENCE [LARGE SCALE GENOMIC DNA]</scope>
    <source>
        <strain evidence="1 2">JC444</strain>
    </source>
</reference>
<dbReference type="RefSeq" id="WP_083052218.1">
    <property type="nucleotide sequence ID" value="NZ_CAXXQO010000002.1"/>
</dbReference>
<name>A0A1Y1RUU8_9SPIO</name>
<evidence type="ECO:0000313" key="2">
    <source>
        <dbReference type="Proteomes" id="UP000192343"/>
    </source>
</evidence>
<accession>A0A1Y1RUU8</accession>
<dbReference type="Proteomes" id="UP000192343">
    <property type="component" value="Unassembled WGS sequence"/>
</dbReference>
<dbReference type="EMBL" id="MWQY01000019">
    <property type="protein sequence ID" value="ORC32858.1"/>
    <property type="molecule type" value="Genomic_DNA"/>
</dbReference>
<keyword evidence="2" id="KW-1185">Reference proteome</keyword>
<gene>
    <name evidence="1" type="ORF">B4O97_15505</name>
</gene>
<protein>
    <submittedName>
        <fullName evidence="1">Uncharacterized protein</fullName>
    </submittedName>
</protein>
<organism evidence="1 2">
    <name type="scientific">Marispirochaeta aestuarii</name>
    <dbReference type="NCBI Taxonomy" id="1963862"/>
    <lineage>
        <taxon>Bacteria</taxon>
        <taxon>Pseudomonadati</taxon>
        <taxon>Spirochaetota</taxon>
        <taxon>Spirochaetia</taxon>
        <taxon>Spirochaetales</taxon>
        <taxon>Spirochaetaceae</taxon>
        <taxon>Marispirochaeta</taxon>
    </lineage>
</organism>
<evidence type="ECO:0000313" key="1">
    <source>
        <dbReference type="EMBL" id="ORC32858.1"/>
    </source>
</evidence>
<comment type="caution">
    <text evidence="1">The sequence shown here is derived from an EMBL/GenBank/DDBJ whole genome shotgun (WGS) entry which is preliminary data.</text>
</comment>
<dbReference type="AlphaFoldDB" id="A0A1Y1RUU8"/>
<dbReference type="OrthoDB" id="370858at2"/>
<sequence length="95" mass="11771">MSVNIRDLLKEYDLEIDDLRWYLSIQMTERLLTYREEPLLLTELIWRGTLGDELYDMEERYLRESQEQMDRGVLDETRVREQLNQALRARRLRHR</sequence>